<name>A0AAE1LIX6_9NEOP</name>
<feature type="compositionally biased region" description="Acidic residues" evidence="1">
    <location>
        <begin position="156"/>
        <end position="169"/>
    </location>
</feature>
<protein>
    <submittedName>
        <fullName evidence="2">Phosphoribosylaminoimidazole-succinocarboxamide synthase 2</fullName>
    </submittedName>
</protein>
<proteinExistence type="predicted"/>
<reference evidence="2" key="1">
    <citation type="submission" date="2021-07" db="EMBL/GenBank/DDBJ databases">
        <authorList>
            <person name="Catto M.A."/>
            <person name="Jacobson A."/>
            <person name="Kennedy G."/>
            <person name="Labadie P."/>
            <person name="Hunt B.G."/>
            <person name="Srinivasan R."/>
        </authorList>
    </citation>
    <scope>NUCLEOTIDE SEQUENCE</scope>
    <source>
        <strain evidence="2">PL_HMW_Pooled</strain>
        <tissue evidence="2">Head</tissue>
    </source>
</reference>
<feature type="compositionally biased region" description="Low complexity" evidence="1">
    <location>
        <begin position="170"/>
        <end position="179"/>
    </location>
</feature>
<feature type="region of interest" description="Disordered" evidence="1">
    <location>
        <begin position="150"/>
        <end position="196"/>
    </location>
</feature>
<keyword evidence="3" id="KW-1185">Reference proteome</keyword>
<evidence type="ECO:0000313" key="2">
    <source>
        <dbReference type="EMBL" id="KAK3919732.1"/>
    </source>
</evidence>
<organism evidence="2 3">
    <name type="scientific">Frankliniella fusca</name>
    <dbReference type="NCBI Taxonomy" id="407009"/>
    <lineage>
        <taxon>Eukaryota</taxon>
        <taxon>Metazoa</taxon>
        <taxon>Ecdysozoa</taxon>
        <taxon>Arthropoda</taxon>
        <taxon>Hexapoda</taxon>
        <taxon>Insecta</taxon>
        <taxon>Pterygota</taxon>
        <taxon>Neoptera</taxon>
        <taxon>Paraneoptera</taxon>
        <taxon>Thysanoptera</taxon>
        <taxon>Terebrantia</taxon>
        <taxon>Thripoidea</taxon>
        <taxon>Thripidae</taxon>
        <taxon>Frankliniella</taxon>
    </lineage>
</organism>
<accession>A0AAE1LIX6</accession>
<evidence type="ECO:0000313" key="3">
    <source>
        <dbReference type="Proteomes" id="UP001219518"/>
    </source>
</evidence>
<comment type="caution">
    <text evidence="2">The sequence shown here is derived from an EMBL/GenBank/DDBJ whole genome shotgun (WGS) entry which is preliminary data.</text>
</comment>
<dbReference type="PANTHER" id="PTHR46601:SF1">
    <property type="entry name" value="ADF-H DOMAIN-CONTAINING PROTEIN"/>
    <property type="match status" value="1"/>
</dbReference>
<dbReference type="AlphaFoldDB" id="A0AAE1LIX6"/>
<dbReference type="PANTHER" id="PTHR46601">
    <property type="entry name" value="ULP_PROTEASE DOMAIN-CONTAINING PROTEIN"/>
    <property type="match status" value="1"/>
</dbReference>
<sequence>MSSESTAESLSNEPVNPNLHVESFGMYRNRTPCSIGLFGLGKCSSTTILKRDLDDYQPKLLKLRTEYLKNYNNKQQRSCGVKLQCSGSRTQDLRQNQYSDYVKSRQFGCGQFLLVPGQVRCVGCRLYCHKIVKGEIERRKKEREIMEAEGIHYTEPEDPGSPDISDCESESTSVTTSQSAGTSHSQRNKRLLSDEDFSTPPEIAREKLNNALCSLANQDEDWTRKLQKVILFYEDDRHSRLLPGKKDFKTVKIDGERVQMQKRLLLLTVGELYEVFKEECPAYEVSISRFAELRPLYIVLAGAAGTHSVCVCTIHQNVKLMMYGAKLHEGAKDMEGLTSVSECLSMIICNVPKEECYFGTCKNCPGVSDIVEKIQLIFDLNMVSIVEYKQWVSVDRSDLITVTQDSDEYIDVFCDRLKDPVEHDFLAKQQGNFFCEIKSNLKEGEVFVVGNFSMNYKPVIQDAAQSYHRSNASITLHPFVCYFSASGVVEHKSYAMISNYLIHDTAAVYRFQLKLIERLKVEIPNLKKIIYSSDGARSQFKNKKKVANLCHHFEDFDVEAEWHFSATSHGKGASDGVGGSLKRSAYKESLRGPYEGHILSAEDLVNFVN</sequence>
<dbReference type="Proteomes" id="UP001219518">
    <property type="component" value="Unassembled WGS sequence"/>
</dbReference>
<reference evidence="2" key="2">
    <citation type="journal article" date="2023" name="BMC Genomics">
        <title>Pest status, molecular evolution, and epigenetic factors derived from the genome assembly of Frankliniella fusca, a thysanopteran phytovirus vector.</title>
        <authorList>
            <person name="Catto M.A."/>
            <person name="Labadie P.E."/>
            <person name="Jacobson A.L."/>
            <person name="Kennedy G.G."/>
            <person name="Srinivasan R."/>
            <person name="Hunt B.G."/>
        </authorList>
    </citation>
    <scope>NUCLEOTIDE SEQUENCE</scope>
    <source>
        <strain evidence="2">PL_HMW_Pooled</strain>
    </source>
</reference>
<evidence type="ECO:0000256" key="1">
    <source>
        <dbReference type="SAM" id="MobiDB-lite"/>
    </source>
</evidence>
<gene>
    <name evidence="2" type="ORF">KUF71_008859</name>
</gene>
<dbReference type="EMBL" id="JAHWGI010000981">
    <property type="protein sequence ID" value="KAK3919732.1"/>
    <property type="molecule type" value="Genomic_DNA"/>
</dbReference>